<dbReference type="Proteomes" id="UP000637695">
    <property type="component" value="Unassembled WGS sequence"/>
</dbReference>
<dbReference type="InterPro" id="IPR029058">
    <property type="entry name" value="AB_hydrolase_fold"/>
</dbReference>
<feature type="domain" description="Xaa-Pro dipeptidyl-peptidase C-terminal" evidence="1">
    <location>
        <begin position="11"/>
        <end position="265"/>
    </location>
</feature>
<evidence type="ECO:0000313" key="3">
    <source>
        <dbReference type="Proteomes" id="UP000637695"/>
    </source>
</evidence>
<name>A0A917KHM0_9BACL</name>
<dbReference type="Gene3D" id="2.60.120.260">
    <property type="entry name" value="Galactose-binding domain-like"/>
    <property type="match status" value="1"/>
</dbReference>
<dbReference type="SUPFAM" id="SSF49785">
    <property type="entry name" value="Galactose-binding domain-like"/>
    <property type="match status" value="1"/>
</dbReference>
<dbReference type="Pfam" id="PF08530">
    <property type="entry name" value="PepX_C"/>
    <property type="match status" value="1"/>
</dbReference>
<evidence type="ECO:0000259" key="1">
    <source>
        <dbReference type="SMART" id="SM00939"/>
    </source>
</evidence>
<dbReference type="InterPro" id="IPR005674">
    <property type="entry name" value="CocE/Ser_esterase"/>
</dbReference>
<reference evidence="2" key="1">
    <citation type="journal article" date="2014" name="Int. J. Syst. Evol. Microbiol.">
        <title>Complete genome sequence of Corynebacterium casei LMG S-19264T (=DSM 44701T), isolated from a smear-ripened cheese.</title>
        <authorList>
            <consortium name="US DOE Joint Genome Institute (JGI-PGF)"/>
            <person name="Walter F."/>
            <person name="Albersmeier A."/>
            <person name="Kalinowski J."/>
            <person name="Ruckert C."/>
        </authorList>
    </citation>
    <scope>NUCLEOTIDE SEQUENCE</scope>
    <source>
        <strain evidence="2">JCM 18487</strain>
    </source>
</reference>
<dbReference type="Gene3D" id="3.40.50.1820">
    <property type="entry name" value="alpha/beta hydrolase"/>
    <property type="match status" value="1"/>
</dbReference>
<accession>A0A917KHM0</accession>
<sequence length="276" mass="30508">MAAGHVDRELVRWFKYWLHGEGDINEIPLVRYFELGSNVWRTANAWPVDTIEEHKVWYLTSVDDPANGALGGGNLCEGSNPSHSSLDLFVYDARLPMPCESFLPVDRSEIQQRNEILVYTSSPLPKPIHVAGSPRVVVWVNALGGPTDLVVVLTVVGEDGTAKFLSIGRGFVPSLEQEVNIGYIDHAQNSSMDGWLELTIMMRPIAVQLKQGESIRLELTGSAFPLIARYPNHVNENELAHIGPEKLQIATVAVASSSHHPSRIYLPVIRPSESEV</sequence>
<proteinExistence type="predicted"/>
<reference evidence="2" key="2">
    <citation type="submission" date="2020-09" db="EMBL/GenBank/DDBJ databases">
        <authorList>
            <person name="Sun Q."/>
            <person name="Ohkuma M."/>
        </authorList>
    </citation>
    <scope>NUCLEOTIDE SEQUENCE</scope>
    <source>
        <strain evidence="2">JCM 18487</strain>
    </source>
</reference>
<dbReference type="NCBIfam" id="TIGR00976">
    <property type="entry name" value="CocE_NonD"/>
    <property type="match status" value="1"/>
</dbReference>
<protein>
    <recommendedName>
        <fullName evidence="1">Xaa-Pro dipeptidyl-peptidase C-terminal domain-containing protein</fullName>
    </recommendedName>
</protein>
<dbReference type="GO" id="GO:0008239">
    <property type="term" value="F:dipeptidyl-peptidase activity"/>
    <property type="evidence" value="ECO:0007669"/>
    <property type="project" value="InterPro"/>
</dbReference>
<keyword evidence="3" id="KW-1185">Reference proteome</keyword>
<dbReference type="InterPro" id="IPR013736">
    <property type="entry name" value="Xaa-Pro_dipept_C"/>
</dbReference>
<dbReference type="SMART" id="SM00939">
    <property type="entry name" value="PepX_C"/>
    <property type="match status" value="1"/>
</dbReference>
<gene>
    <name evidence="2" type="ORF">GCM10010885_22570</name>
</gene>
<organism evidence="2 3">
    <name type="scientific">Alicyclobacillus cellulosilyticus</name>
    <dbReference type="NCBI Taxonomy" id="1003997"/>
    <lineage>
        <taxon>Bacteria</taxon>
        <taxon>Bacillati</taxon>
        <taxon>Bacillota</taxon>
        <taxon>Bacilli</taxon>
        <taxon>Bacillales</taxon>
        <taxon>Alicyclobacillaceae</taxon>
        <taxon>Alicyclobacillus</taxon>
    </lineage>
</organism>
<dbReference type="AlphaFoldDB" id="A0A917KHM0"/>
<dbReference type="EMBL" id="BMOY01000047">
    <property type="protein sequence ID" value="GGJ12725.1"/>
    <property type="molecule type" value="Genomic_DNA"/>
</dbReference>
<dbReference type="InterPro" id="IPR008979">
    <property type="entry name" value="Galactose-bd-like_sf"/>
</dbReference>
<comment type="caution">
    <text evidence="2">The sequence shown here is derived from an EMBL/GenBank/DDBJ whole genome shotgun (WGS) entry which is preliminary data.</text>
</comment>
<evidence type="ECO:0000313" key="2">
    <source>
        <dbReference type="EMBL" id="GGJ12725.1"/>
    </source>
</evidence>